<keyword evidence="1" id="KW-0812">Transmembrane</keyword>
<feature type="transmembrane region" description="Helical" evidence="1">
    <location>
        <begin position="59"/>
        <end position="83"/>
    </location>
</feature>
<feature type="transmembrane region" description="Helical" evidence="1">
    <location>
        <begin position="27"/>
        <end position="47"/>
    </location>
</feature>
<keyword evidence="1" id="KW-1133">Transmembrane helix</keyword>
<name>A0ABQ7K249_9FUNG</name>
<protein>
    <submittedName>
        <fullName evidence="2">Uncharacterized protein</fullName>
    </submittedName>
</protein>
<accession>A0ABQ7K249</accession>
<organism evidence="2 3">
    <name type="scientific">Linnemannia gamsii</name>
    <dbReference type="NCBI Taxonomy" id="64522"/>
    <lineage>
        <taxon>Eukaryota</taxon>
        <taxon>Fungi</taxon>
        <taxon>Fungi incertae sedis</taxon>
        <taxon>Mucoromycota</taxon>
        <taxon>Mortierellomycotina</taxon>
        <taxon>Mortierellomycetes</taxon>
        <taxon>Mortierellales</taxon>
        <taxon>Mortierellaceae</taxon>
        <taxon>Linnemannia</taxon>
    </lineage>
</organism>
<gene>
    <name evidence="2" type="ORF">BGZ96_006980</name>
</gene>
<evidence type="ECO:0000313" key="3">
    <source>
        <dbReference type="Proteomes" id="UP001194696"/>
    </source>
</evidence>
<keyword evidence="3" id="KW-1185">Reference proteome</keyword>
<dbReference type="Proteomes" id="UP001194696">
    <property type="component" value="Unassembled WGS sequence"/>
</dbReference>
<proteinExistence type="predicted"/>
<keyword evidence="1" id="KW-0472">Membrane</keyword>
<evidence type="ECO:0000256" key="1">
    <source>
        <dbReference type="SAM" id="Phobius"/>
    </source>
</evidence>
<comment type="caution">
    <text evidence="2">The sequence shown here is derived from an EMBL/GenBank/DDBJ whole genome shotgun (WGS) entry which is preliminary data.</text>
</comment>
<reference evidence="2 3" key="1">
    <citation type="journal article" date="2020" name="Fungal Divers.">
        <title>Resolving the Mortierellaceae phylogeny through synthesis of multi-gene phylogenetics and phylogenomics.</title>
        <authorList>
            <person name="Vandepol N."/>
            <person name="Liber J."/>
            <person name="Desiro A."/>
            <person name="Na H."/>
            <person name="Kennedy M."/>
            <person name="Barry K."/>
            <person name="Grigoriev I.V."/>
            <person name="Miller A.N."/>
            <person name="O'Donnell K."/>
            <person name="Stajich J.E."/>
            <person name="Bonito G."/>
        </authorList>
    </citation>
    <scope>NUCLEOTIDE SEQUENCE [LARGE SCALE GENOMIC DNA]</scope>
    <source>
        <strain evidence="2 3">AD045</strain>
    </source>
</reference>
<dbReference type="EMBL" id="JAAAIM010000346">
    <property type="protein sequence ID" value="KAG0289466.1"/>
    <property type="molecule type" value="Genomic_DNA"/>
</dbReference>
<evidence type="ECO:0000313" key="2">
    <source>
        <dbReference type="EMBL" id="KAG0289466.1"/>
    </source>
</evidence>
<sequence>MRSGSIFRFDTFDPERAVTSFLYGPKILLATRVIGSVYTIAVLVGALMTTESLQYFMKYFTHITYIALSIYYVWSMIWSILYIRLPPSERHLFIKQRNRGESNIYWVMYQTLAVYQ</sequence>